<keyword evidence="6" id="KW-0862">Zinc</keyword>
<dbReference type="PANTHER" id="PTHR30616">
    <property type="entry name" value="UNCHARACTERIZED PROTEIN YFIH"/>
    <property type="match status" value="1"/>
</dbReference>
<evidence type="ECO:0000256" key="3">
    <source>
        <dbReference type="ARBA" id="ARBA00022679"/>
    </source>
</evidence>
<comment type="catalytic activity">
    <reaction evidence="9">
        <text>S-methyl-5'-thioadenosine + phosphate = 5-(methylsulfanyl)-alpha-D-ribose 1-phosphate + adenine</text>
        <dbReference type="Rhea" id="RHEA:11852"/>
        <dbReference type="ChEBI" id="CHEBI:16708"/>
        <dbReference type="ChEBI" id="CHEBI:17509"/>
        <dbReference type="ChEBI" id="CHEBI:43474"/>
        <dbReference type="ChEBI" id="CHEBI:58533"/>
        <dbReference type="EC" id="2.4.2.28"/>
    </reaction>
    <physiologicalReaction direction="left-to-right" evidence="9">
        <dbReference type="Rhea" id="RHEA:11853"/>
    </physiologicalReaction>
</comment>
<evidence type="ECO:0000256" key="10">
    <source>
        <dbReference type="RuleBase" id="RU361274"/>
    </source>
</evidence>
<keyword evidence="4" id="KW-0479">Metal-binding</keyword>
<evidence type="ECO:0000256" key="4">
    <source>
        <dbReference type="ARBA" id="ARBA00022723"/>
    </source>
</evidence>
<evidence type="ECO:0000256" key="6">
    <source>
        <dbReference type="ARBA" id="ARBA00022833"/>
    </source>
</evidence>
<dbReference type="PANTHER" id="PTHR30616:SF2">
    <property type="entry name" value="PURINE NUCLEOSIDE PHOSPHORYLASE LACC1"/>
    <property type="match status" value="1"/>
</dbReference>
<evidence type="ECO:0000313" key="11">
    <source>
        <dbReference type="EMBL" id="GMM61186.1"/>
    </source>
</evidence>
<dbReference type="NCBIfam" id="TIGR00726">
    <property type="entry name" value="peptidoglycan editing factor PgeF"/>
    <property type="match status" value="1"/>
</dbReference>
<sequence>MTGSMTDSSAMGIEVLTHPALAGTAHGFLGRKGGVSTGLHAGLNVGWGSEDDPAATAENRRRAGQAVLPGARLVCAYQVHSPDVVTVTTPWDEADRPKADALVTNRPGLLLGVLTADCAPVLFHDPHAGVIGAAHAGWRGAIDGVTDRTVEAMEALGASRAAIAAVVGPCIGQKSYEVDAGFERRFLEEAAENERFFRAGRAGHAWFDLAGYVAHRLHAFGVGVVGMLDEDTYAQADRFFSFRRATHAGEPGYGREISLIGLR</sequence>
<dbReference type="Proteomes" id="UP001187221">
    <property type="component" value="Unassembled WGS sequence"/>
</dbReference>
<evidence type="ECO:0000256" key="7">
    <source>
        <dbReference type="ARBA" id="ARBA00047989"/>
    </source>
</evidence>
<evidence type="ECO:0000256" key="8">
    <source>
        <dbReference type="ARBA" id="ARBA00048968"/>
    </source>
</evidence>
<organism evidence="11 12">
    <name type="scientific">Novosphingobium pituita</name>
    <dbReference type="NCBI Taxonomy" id="3056842"/>
    <lineage>
        <taxon>Bacteria</taxon>
        <taxon>Pseudomonadati</taxon>
        <taxon>Pseudomonadota</taxon>
        <taxon>Alphaproteobacteria</taxon>
        <taxon>Sphingomonadales</taxon>
        <taxon>Sphingomonadaceae</taxon>
        <taxon>Novosphingobium</taxon>
    </lineage>
</organism>
<comment type="catalytic activity">
    <reaction evidence="7">
        <text>adenosine + H2O + H(+) = inosine + NH4(+)</text>
        <dbReference type="Rhea" id="RHEA:24408"/>
        <dbReference type="ChEBI" id="CHEBI:15377"/>
        <dbReference type="ChEBI" id="CHEBI:15378"/>
        <dbReference type="ChEBI" id="CHEBI:16335"/>
        <dbReference type="ChEBI" id="CHEBI:17596"/>
        <dbReference type="ChEBI" id="CHEBI:28938"/>
        <dbReference type="EC" id="3.5.4.4"/>
    </reaction>
    <physiologicalReaction direction="left-to-right" evidence="7">
        <dbReference type="Rhea" id="RHEA:24409"/>
    </physiologicalReaction>
</comment>
<comment type="catalytic activity">
    <reaction evidence="8">
        <text>adenosine + phosphate = alpha-D-ribose 1-phosphate + adenine</text>
        <dbReference type="Rhea" id="RHEA:27642"/>
        <dbReference type="ChEBI" id="CHEBI:16335"/>
        <dbReference type="ChEBI" id="CHEBI:16708"/>
        <dbReference type="ChEBI" id="CHEBI:43474"/>
        <dbReference type="ChEBI" id="CHEBI:57720"/>
        <dbReference type="EC" id="2.4.2.1"/>
    </reaction>
    <physiologicalReaction direction="left-to-right" evidence="8">
        <dbReference type="Rhea" id="RHEA:27643"/>
    </physiologicalReaction>
</comment>
<keyword evidence="12" id="KW-1185">Reference proteome</keyword>
<dbReference type="CDD" id="cd16833">
    <property type="entry name" value="YfiH"/>
    <property type="match status" value="1"/>
</dbReference>
<keyword evidence="3" id="KW-0808">Transferase</keyword>
<dbReference type="InterPro" id="IPR003730">
    <property type="entry name" value="Cu_polyphenol_OxRdtase"/>
</dbReference>
<dbReference type="Gene3D" id="3.60.140.10">
    <property type="entry name" value="CNF1/YfiH-like putative cysteine hydrolases"/>
    <property type="match status" value="1"/>
</dbReference>
<dbReference type="SUPFAM" id="SSF64438">
    <property type="entry name" value="CNF1/YfiH-like putative cysteine hydrolases"/>
    <property type="match status" value="1"/>
</dbReference>
<comment type="similarity">
    <text evidence="2 10">Belongs to the purine nucleoside phosphorylase YfiH/LACC1 family.</text>
</comment>
<dbReference type="InterPro" id="IPR011324">
    <property type="entry name" value="Cytotoxic_necrot_fac-like_cat"/>
</dbReference>
<name>A0ABQ6P8T5_9SPHN</name>
<gene>
    <name evidence="11" type="primary">pgeF</name>
    <name evidence="11" type="ORF">NUTIK01_19630</name>
</gene>
<keyword evidence="5" id="KW-0378">Hydrolase</keyword>
<protein>
    <recommendedName>
        <fullName evidence="10">Purine nucleoside phosphorylase</fullName>
    </recommendedName>
</protein>
<evidence type="ECO:0000313" key="12">
    <source>
        <dbReference type="Proteomes" id="UP001187221"/>
    </source>
</evidence>
<dbReference type="EMBL" id="BTFW01000001">
    <property type="protein sequence ID" value="GMM61186.1"/>
    <property type="molecule type" value="Genomic_DNA"/>
</dbReference>
<evidence type="ECO:0000256" key="2">
    <source>
        <dbReference type="ARBA" id="ARBA00007353"/>
    </source>
</evidence>
<proteinExistence type="inferred from homology"/>
<comment type="catalytic activity">
    <reaction evidence="1">
        <text>inosine + phosphate = alpha-D-ribose 1-phosphate + hypoxanthine</text>
        <dbReference type="Rhea" id="RHEA:27646"/>
        <dbReference type="ChEBI" id="CHEBI:17368"/>
        <dbReference type="ChEBI" id="CHEBI:17596"/>
        <dbReference type="ChEBI" id="CHEBI:43474"/>
        <dbReference type="ChEBI" id="CHEBI:57720"/>
        <dbReference type="EC" id="2.4.2.1"/>
    </reaction>
    <physiologicalReaction direction="left-to-right" evidence="1">
        <dbReference type="Rhea" id="RHEA:27647"/>
    </physiologicalReaction>
</comment>
<dbReference type="Pfam" id="PF02578">
    <property type="entry name" value="Cu-oxidase_4"/>
    <property type="match status" value="1"/>
</dbReference>
<dbReference type="InterPro" id="IPR038371">
    <property type="entry name" value="Cu_polyphenol_OxRdtase_sf"/>
</dbReference>
<reference evidence="11 12" key="1">
    <citation type="submission" date="2023-06" db="EMBL/GenBank/DDBJ databases">
        <title>Draft genome sequence of Novosphingobium sp. strain IK01.</title>
        <authorList>
            <person name="Hatamoto M."/>
            <person name="Ikarashi T."/>
            <person name="Yamaguchi T."/>
        </authorList>
    </citation>
    <scope>NUCLEOTIDE SEQUENCE [LARGE SCALE GENOMIC DNA]</scope>
    <source>
        <strain evidence="11 12">IK01</strain>
    </source>
</reference>
<accession>A0ABQ6P8T5</accession>
<evidence type="ECO:0000256" key="9">
    <source>
        <dbReference type="ARBA" id="ARBA00049893"/>
    </source>
</evidence>
<evidence type="ECO:0000256" key="1">
    <source>
        <dbReference type="ARBA" id="ARBA00000553"/>
    </source>
</evidence>
<comment type="caution">
    <text evidence="11">The sequence shown here is derived from an EMBL/GenBank/DDBJ whole genome shotgun (WGS) entry which is preliminary data.</text>
</comment>
<evidence type="ECO:0000256" key="5">
    <source>
        <dbReference type="ARBA" id="ARBA00022801"/>
    </source>
</evidence>